<reference evidence="2 3" key="1">
    <citation type="submission" date="2018-07" db="EMBL/GenBank/DDBJ databases">
        <title>Halioglobus sp. genome submission.</title>
        <authorList>
            <person name="Ye M.-Q."/>
            <person name="Du Z.-J."/>
        </authorList>
    </citation>
    <scope>NUCLEOTIDE SEQUENCE [LARGE SCALE GENOMIC DNA]</scope>
    <source>
        <strain evidence="2 3">U0301</strain>
    </source>
</reference>
<dbReference type="NCBIfam" id="NF004840">
    <property type="entry name" value="PRK06190.1"/>
    <property type="match status" value="1"/>
</dbReference>
<dbReference type="PANTHER" id="PTHR43802">
    <property type="entry name" value="ENOYL-COA HYDRATASE"/>
    <property type="match status" value="1"/>
</dbReference>
<dbReference type="InterPro" id="IPR029045">
    <property type="entry name" value="ClpP/crotonase-like_dom_sf"/>
</dbReference>
<dbReference type="AlphaFoldDB" id="A0A3L7DYY9"/>
<dbReference type="SUPFAM" id="SSF52096">
    <property type="entry name" value="ClpP/crotonase"/>
    <property type="match status" value="1"/>
</dbReference>
<keyword evidence="3" id="KW-1185">Reference proteome</keyword>
<dbReference type="GO" id="GO:0004300">
    <property type="term" value="F:enoyl-CoA hydratase activity"/>
    <property type="evidence" value="ECO:0007669"/>
    <property type="project" value="UniProtKB-EC"/>
</dbReference>
<protein>
    <submittedName>
        <fullName evidence="2">Enoyl-CoA hydratase</fullName>
        <ecNumber evidence="2">4.2.1.17</ecNumber>
    </submittedName>
</protein>
<dbReference type="PANTHER" id="PTHR43802:SF1">
    <property type="entry name" value="IP11341P-RELATED"/>
    <property type="match status" value="1"/>
</dbReference>
<dbReference type="Pfam" id="PF00378">
    <property type="entry name" value="ECH_1"/>
    <property type="match status" value="1"/>
</dbReference>
<dbReference type="RefSeq" id="WP_117954060.1">
    <property type="nucleotide sequence ID" value="NZ_QRAN01000009.1"/>
</dbReference>
<comment type="caution">
    <text evidence="2">The sequence shown here is derived from an EMBL/GenBank/DDBJ whole genome shotgun (WGS) entry which is preliminary data.</text>
</comment>
<dbReference type="Proteomes" id="UP000265509">
    <property type="component" value="Unassembled WGS sequence"/>
</dbReference>
<evidence type="ECO:0000313" key="2">
    <source>
        <dbReference type="EMBL" id="RLQ21875.1"/>
    </source>
</evidence>
<accession>A0A3L7DYY9</accession>
<gene>
    <name evidence="2" type="ORF">DWB85_09810</name>
</gene>
<dbReference type="OrthoDB" id="9777711at2"/>
<dbReference type="InterPro" id="IPR001753">
    <property type="entry name" value="Enoyl-CoA_hydra/iso"/>
</dbReference>
<dbReference type="EMBL" id="QRAN01000009">
    <property type="protein sequence ID" value="RLQ21875.1"/>
    <property type="molecule type" value="Genomic_DNA"/>
</dbReference>
<name>A0A3L7DYY9_9GAMM</name>
<organism evidence="2 3">
    <name type="scientific">Seongchinamella sediminis</name>
    <dbReference type="NCBI Taxonomy" id="2283635"/>
    <lineage>
        <taxon>Bacteria</taxon>
        <taxon>Pseudomonadati</taxon>
        <taxon>Pseudomonadota</taxon>
        <taxon>Gammaproteobacteria</taxon>
        <taxon>Cellvibrionales</taxon>
        <taxon>Halieaceae</taxon>
        <taxon>Seongchinamella</taxon>
    </lineage>
</organism>
<keyword evidence="2" id="KW-0456">Lyase</keyword>
<sequence>MSAQQAVLTELSEGVMLITLNRPQSYNAISRALVDGLVAAMRQAEADDTVRAIVMTGAGKAFCAGVDLKELSAGDDVLADDDELQAVFSACSKPLVGAINGVAVTGGLELALHCDFLYAADNARFGDTHARVGLMPTWGMSQKLSRIVGINRAREMSLAGALIDAQTALDWGLVNKVCSAETLLQETLATARQIAGNQTAAVSGIRKLVNDGWQTTLAQGLAIEDERSRPFNAAQDVSVMAERLGQVKKSNR</sequence>
<proteinExistence type="inferred from homology"/>
<dbReference type="EC" id="4.2.1.17" evidence="2"/>
<evidence type="ECO:0000313" key="3">
    <source>
        <dbReference type="Proteomes" id="UP000265509"/>
    </source>
</evidence>
<dbReference type="Gene3D" id="3.90.226.10">
    <property type="entry name" value="2-enoyl-CoA Hydratase, Chain A, domain 1"/>
    <property type="match status" value="1"/>
</dbReference>
<evidence type="ECO:0000256" key="1">
    <source>
        <dbReference type="ARBA" id="ARBA00005254"/>
    </source>
</evidence>
<comment type="similarity">
    <text evidence="1">Belongs to the enoyl-CoA hydratase/isomerase family.</text>
</comment>
<dbReference type="CDD" id="cd06558">
    <property type="entry name" value="crotonase-like"/>
    <property type="match status" value="1"/>
</dbReference>